<accession>A0A6N7W457</accession>
<feature type="signal peptide" evidence="1">
    <location>
        <begin position="1"/>
        <end position="18"/>
    </location>
</feature>
<reference evidence="2 3" key="1">
    <citation type="submission" date="2019-08" db="EMBL/GenBank/DDBJ databases">
        <title>In-depth cultivation of the pig gut microbiome towards novel bacterial diversity and tailored functional studies.</title>
        <authorList>
            <person name="Wylensek D."/>
            <person name="Hitch T.C.A."/>
            <person name="Clavel T."/>
        </authorList>
    </citation>
    <scope>NUCLEOTIDE SEQUENCE [LARGE SCALE GENOMIC DNA]</scope>
    <source>
        <strain evidence="2 3">WCA-389-WT-5B</strain>
    </source>
</reference>
<keyword evidence="1" id="KW-0732">Signal</keyword>
<dbReference type="Proteomes" id="UP000441455">
    <property type="component" value="Unassembled WGS sequence"/>
</dbReference>
<dbReference type="AlphaFoldDB" id="A0A6N7W457"/>
<dbReference type="SUPFAM" id="SSF57884">
    <property type="entry name" value="Ada DNA repair protein, N-terminal domain (N-Ada 10)"/>
    <property type="match status" value="1"/>
</dbReference>
<dbReference type="Gene3D" id="3.40.10.10">
    <property type="entry name" value="DNA Methylphosphotriester Repair Domain"/>
    <property type="match status" value="1"/>
</dbReference>
<name>A0A6N7W457_ACIFE</name>
<evidence type="ECO:0000313" key="2">
    <source>
        <dbReference type="EMBL" id="MSS83006.1"/>
    </source>
</evidence>
<organism evidence="2 3">
    <name type="scientific">Acidaminococcus fermentans</name>
    <dbReference type="NCBI Taxonomy" id="905"/>
    <lineage>
        <taxon>Bacteria</taxon>
        <taxon>Bacillati</taxon>
        <taxon>Bacillota</taxon>
        <taxon>Negativicutes</taxon>
        <taxon>Acidaminococcales</taxon>
        <taxon>Acidaminococcaceae</taxon>
        <taxon>Acidaminococcus</taxon>
    </lineage>
</organism>
<sequence>MKKALVILVALLSTLCLAAPALAYLGNPRTMKFHNDNCRTIRHRENFVEIDSREEAIEEGYVPCQVCYP</sequence>
<dbReference type="OrthoDB" id="4376109at2"/>
<proteinExistence type="predicted"/>
<gene>
    <name evidence="2" type="ORF">FX155_10440</name>
</gene>
<protein>
    <submittedName>
        <fullName evidence="2">Nuclease</fullName>
    </submittedName>
</protein>
<evidence type="ECO:0000313" key="3">
    <source>
        <dbReference type="Proteomes" id="UP000441455"/>
    </source>
</evidence>
<dbReference type="InterPro" id="IPR035451">
    <property type="entry name" value="Ada-like_dom_sf"/>
</dbReference>
<evidence type="ECO:0000256" key="1">
    <source>
        <dbReference type="SAM" id="SignalP"/>
    </source>
</evidence>
<feature type="chain" id="PRO_5038363854" evidence="1">
    <location>
        <begin position="19"/>
        <end position="69"/>
    </location>
</feature>
<comment type="caution">
    <text evidence="2">The sequence shown here is derived from an EMBL/GenBank/DDBJ whole genome shotgun (WGS) entry which is preliminary data.</text>
</comment>
<dbReference type="RefSeq" id="WP_022487276.1">
    <property type="nucleotide sequence ID" value="NZ_CALEXD010000026.1"/>
</dbReference>
<dbReference type="EMBL" id="VULN01000019">
    <property type="protein sequence ID" value="MSS83006.1"/>
    <property type="molecule type" value="Genomic_DNA"/>
</dbReference>